<dbReference type="AlphaFoldDB" id="A0A6A5TWR2"/>
<dbReference type="InterPro" id="IPR029058">
    <property type="entry name" value="AB_hydrolase_fold"/>
</dbReference>
<sequence>MFVVHEHVTFCQNVRGYPHATTTDSPLLKLAVKEYVPKSSLEATTNTPRVTIIATHANGIPKEAYEPLWEEMGIRLKDKLKAIWIADCAHQGASGILNEGLLGDDPNWFDQSRDLLALVNQFRERIKPPLVGVAHSMGCAQLVHLSAMHPRLFQSLILMEPVIQETIPPGPNAAFMTTNRPDLWSSLESAKSQFRQKKFYKSWDQRALEKYLEHGLRQTPTLLYPDAPDGSVTLSTTKHQEAWSYVRSNFTQYPQEGQFDEQERMITADMTADQAQYQFHRAEAGLAFQSLSYLQPSVTWIFGSKSYINSRSDREDLVTRTGTSARGSGGVESAVLDGAGHMLPLERVDDTANLVCAHVESALDQYQKEAHFWKTFDSAKSARGKLAVSEKWKQAVRQNSGTRRPGAAPKL</sequence>
<evidence type="ECO:0000259" key="1">
    <source>
        <dbReference type="Pfam" id="PF12697"/>
    </source>
</evidence>
<dbReference type="SUPFAM" id="SSF53474">
    <property type="entry name" value="alpha/beta-Hydrolases"/>
    <property type="match status" value="1"/>
</dbReference>
<accession>A0A6A5TWR2</accession>
<keyword evidence="2" id="KW-0378">Hydrolase</keyword>
<organism evidence="2 3">
    <name type="scientific">Byssothecium circinans</name>
    <dbReference type="NCBI Taxonomy" id="147558"/>
    <lineage>
        <taxon>Eukaryota</taxon>
        <taxon>Fungi</taxon>
        <taxon>Dikarya</taxon>
        <taxon>Ascomycota</taxon>
        <taxon>Pezizomycotina</taxon>
        <taxon>Dothideomycetes</taxon>
        <taxon>Pleosporomycetidae</taxon>
        <taxon>Pleosporales</taxon>
        <taxon>Massarineae</taxon>
        <taxon>Massarinaceae</taxon>
        <taxon>Byssothecium</taxon>
    </lineage>
</organism>
<protein>
    <submittedName>
        <fullName evidence="2">Alpha/beta-hydrolase</fullName>
    </submittedName>
</protein>
<dbReference type="InterPro" id="IPR000073">
    <property type="entry name" value="AB_hydrolase_1"/>
</dbReference>
<dbReference type="OrthoDB" id="94039at2759"/>
<feature type="domain" description="AB hydrolase-1" evidence="1">
    <location>
        <begin position="83"/>
        <end position="352"/>
    </location>
</feature>
<reference evidence="2" key="1">
    <citation type="journal article" date="2020" name="Stud. Mycol.">
        <title>101 Dothideomycetes genomes: a test case for predicting lifestyles and emergence of pathogens.</title>
        <authorList>
            <person name="Haridas S."/>
            <person name="Albert R."/>
            <person name="Binder M."/>
            <person name="Bloem J."/>
            <person name="Labutti K."/>
            <person name="Salamov A."/>
            <person name="Andreopoulos B."/>
            <person name="Baker S."/>
            <person name="Barry K."/>
            <person name="Bills G."/>
            <person name="Bluhm B."/>
            <person name="Cannon C."/>
            <person name="Castanera R."/>
            <person name="Culley D."/>
            <person name="Daum C."/>
            <person name="Ezra D."/>
            <person name="Gonzalez J."/>
            <person name="Henrissat B."/>
            <person name="Kuo A."/>
            <person name="Liang C."/>
            <person name="Lipzen A."/>
            <person name="Lutzoni F."/>
            <person name="Magnuson J."/>
            <person name="Mondo S."/>
            <person name="Nolan M."/>
            <person name="Ohm R."/>
            <person name="Pangilinan J."/>
            <person name="Park H.-J."/>
            <person name="Ramirez L."/>
            <person name="Alfaro M."/>
            <person name="Sun H."/>
            <person name="Tritt A."/>
            <person name="Yoshinaga Y."/>
            <person name="Zwiers L.-H."/>
            <person name="Turgeon B."/>
            <person name="Goodwin S."/>
            <person name="Spatafora J."/>
            <person name="Crous P."/>
            <person name="Grigoriev I."/>
        </authorList>
    </citation>
    <scope>NUCLEOTIDE SEQUENCE</scope>
    <source>
        <strain evidence="2">CBS 675.92</strain>
    </source>
</reference>
<keyword evidence="3" id="KW-1185">Reference proteome</keyword>
<dbReference type="EMBL" id="ML976991">
    <property type="protein sequence ID" value="KAF1956868.1"/>
    <property type="molecule type" value="Genomic_DNA"/>
</dbReference>
<proteinExistence type="predicted"/>
<name>A0A6A5TWR2_9PLEO</name>
<dbReference type="Gene3D" id="3.40.50.1820">
    <property type="entry name" value="alpha/beta hydrolase"/>
    <property type="match status" value="1"/>
</dbReference>
<evidence type="ECO:0000313" key="2">
    <source>
        <dbReference type="EMBL" id="KAF1956868.1"/>
    </source>
</evidence>
<dbReference type="Proteomes" id="UP000800035">
    <property type="component" value="Unassembled WGS sequence"/>
</dbReference>
<gene>
    <name evidence="2" type="ORF">CC80DRAFT_593550</name>
</gene>
<evidence type="ECO:0000313" key="3">
    <source>
        <dbReference type="Proteomes" id="UP000800035"/>
    </source>
</evidence>
<dbReference type="Pfam" id="PF12697">
    <property type="entry name" value="Abhydrolase_6"/>
    <property type="match status" value="1"/>
</dbReference>
<dbReference type="GO" id="GO:0016787">
    <property type="term" value="F:hydrolase activity"/>
    <property type="evidence" value="ECO:0007669"/>
    <property type="project" value="UniProtKB-KW"/>
</dbReference>